<dbReference type="GO" id="GO:0005634">
    <property type="term" value="C:nucleus"/>
    <property type="evidence" value="ECO:0007669"/>
    <property type="project" value="UniProtKB-SubCell"/>
</dbReference>
<reference evidence="5" key="1">
    <citation type="journal article" date="2014" name="Genome Biol. Evol.">
        <title>Gene Loss Rather Than Gene Gain Is Associated with a Host Jump from Monocots to Dicots in the Smut Fungus Melanopsichium pennsylvanicum.</title>
        <authorList>
            <person name="Sharma R."/>
            <person name="Mishra B."/>
            <person name="Runge F."/>
            <person name="Thines M."/>
        </authorList>
    </citation>
    <scope>NUCLEOTIDE SEQUENCE</scope>
    <source>
        <strain evidence="5">4</strain>
    </source>
</reference>
<feature type="domain" description="ELYS-like" evidence="4">
    <location>
        <begin position="56"/>
        <end position="299"/>
    </location>
</feature>
<keyword evidence="2" id="KW-0539">Nucleus</keyword>
<feature type="compositionally biased region" description="Basic and acidic residues" evidence="3">
    <location>
        <begin position="836"/>
        <end position="846"/>
    </location>
</feature>
<feature type="compositionally biased region" description="Basic and acidic residues" evidence="3">
    <location>
        <begin position="950"/>
        <end position="959"/>
    </location>
</feature>
<organism evidence="5">
    <name type="scientific">Melanopsichium pennsylvanicum 4</name>
    <dbReference type="NCBI Taxonomy" id="1398559"/>
    <lineage>
        <taxon>Eukaryota</taxon>
        <taxon>Fungi</taxon>
        <taxon>Dikarya</taxon>
        <taxon>Basidiomycota</taxon>
        <taxon>Ustilaginomycotina</taxon>
        <taxon>Ustilaginomycetes</taxon>
        <taxon>Ustilaginales</taxon>
        <taxon>Ustilaginaceae</taxon>
        <taxon>Melanopsichium</taxon>
    </lineage>
</organism>
<dbReference type="AlphaFoldDB" id="A0A077R000"/>
<feature type="compositionally biased region" description="Acidic residues" evidence="3">
    <location>
        <begin position="680"/>
        <end position="695"/>
    </location>
</feature>
<accession>A0A077R000</accession>
<feature type="region of interest" description="Disordered" evidence="3">
    <location>
        <begin position="544"/>
        <end position="908"/>
    </location>
</feature>
<feature type="compositionally biased region" description="Polar residues" evidence="3">
    <location>
        <begin position="865"/>
        <end position="893"/>
    </location>
</feature>
<evidence type="ECO:0000313" key="5">
    <source>
        <dbReference type="EMBL" id="CDI52251.1"/>
    </source>
</evidence>
<evidence type="ECO:0000259" key="4">
    <source>
        <dbReference type="Pfam" id="PF13934"/>
    </source>
</evidence>
<feature type="compositionally biased region" description="Polar residues" evidence="3">
    <location>
        <begin position="593"/>
        <end position="631"/>
    </location>
</feature>
<feature type="compositionally biased region" description="Low complexity" evidence="3">
    <location>
        <begin position="753"/>
        <end position="763"/>
    </location>
</feature>
<feature type="compositionally biased region" description="Low complexity" evidence="3">
    <location>
        <begin position="985"/>
        <end position="1003"/>
    </location>
</feature>
<dbReference type="InterPro" id="IPR025151">
    <property type="entry name" value="ELYS_dom"/>
</dbReference>
<sequence>MSAQSVLSPQNLQDEAAALAADILPIFTSTASIQSSWSSKRITFINERRSTISGRKLFFDELLSFASVDASLYPPSSTDQLSALLKAIFAATTLDYLKQLSLVYYLLLDFDAYSQPSSEHASSTIASTAESFADNYVILPHFTDAMQGYWLLDNDQYEQAIPLLVVADFIPKIIRTLYLPSPNNQRSEVARAKLLLRFLRTSNQTTTSPPGSDAFLDEIEMQIQALCFVSGPARAISEIRKLTFAIQDDEQQRVSVRARLIFKVLQHCFAPPRPAAINNLLACSLDAEEEITLERFVLSPPAAMTATWSYVAADVLIVRYISQGRYMDAVGLDRRLGPDVGQGHTTAKDAQQRSKLMEQRKRMIAGARQILPEVQKELLRIEESVEISGGIMHDKEEHKVNSETSKGGNASIAVNELEDRSILALTPLSASPAARRSKTHTPSTQAAILSAVVRASASPSAPSTSTKVVVPSVVDSPVAGSLVGTPGRSGTTPNHPVAMLGFLAKNALSGKPFTSDLANVHGSANNDHDDDVLVNDLEEMDGSAVLVSKPVESAKTTSSSATRAASPPTASPWRNQPTLTSSSPFSGLPKLTRPNNIPGNASVASGSRSSPYHQHSSPHATAFQPANTSPFASIRSLPSLTTSGRGGGLGGGRKKLTGALEIVSQHGKKSRLGGRGEESISLDDDDDDDMVESDPENEHRYSDQDDVVGAEGEEFGDDTFIQTQTRAKIRGNSNGNDASIGRLVPGRRGWNEAQQDNDNAAFDARMDDDLNAASKEPPAKRRTRNKTTAAATFTNSVSATESKLTRSRTGTNLADVNHHHHDGEDKSNNKNNNKGGDTKKISKSRTETNLAGRGRGGVGEKRMTRSTSAVNRRPLTLSNLEQFSRVQQGTQRGVASFGDDDAGAGDGAPIARRTRAATAELESVNEGSQVTGQHGDGGASTIYTISEIGDNDHDVDDGQGKPMSRSLNKRNDAQKKTTTPKSKRTGGASRGSVVRRSSRLSSVEPEGGIMLATEMSEISSPAKRRGGGGRGAISKPKIQTLPTSSSAVTTRGGSSHKMPGGLE</sequence>
<comment type="subcellular location">
    <subcellularLocation>
        <location evidence="1">Nucleus</location>
    </subcellularLocation>
</comment>
<feature type="region of interest" description="Disordered" evidence="3">
    <location>
        <begin position="920"/>
        <end position="1063"/>
    </location>
</feature>
<feature type="compositionally biased region" description="Polar residues" evidence="3">
    <location>
        <begin position="573"/>
        <end position="585"/>
    </location>
</feature>
<feature type="compositionally biased region" description="Acidic residues" evidence="3">
    <location>
        <begin position="704"/>
        <end position="717"/>
    </location>
</feature>
<feature type="compositionally biased region" description="Polar residues" evidence="3">
    <location>
        <begin position="796"/>
        <end position="814"/>
    </location>
</feature>
<feature type="compositionally biased region" description="Low complexity" evidence="3">
    <location>
        <begin position="553"/>
        <end position="572"/>
    </location>
</feature>
<dbReference type="Pfam" id="PF13934">
    <property type="entry name" value="ELYS"/>
    <property type="match status" value="1"/>
</dbReference>
<evidence type="ECO:0000256" key="2">
    <source>
        <dbReference type="ARBA" id="ARBA00023242"/>
    </source>
</evidence>
<dbReference type="EMBL" id="HG529535">
    <property type="protein sequence ID" value="CDI52251.1"/>
    <property type="molecule type" value="Genomic_DNA"/>
</dbReference>
<name>A0A077R000_9BASI</name>
<evidence type="ECO:0000256" key="1">
    <source>
        <dbReference type="ARBA" id="ARBA00004123"/>
    </source>
</evidence>
<proteinExistence type="predicted"/>
<feature type="compositionally biased region" description="Polar residues" evidence="3">
    <location>
        <begin position="1040"/>
        <end position="1053"/>
    </location>
</feature>
<feature type="compositionally biased region" description="Low complexity" evidence="3">
    <location>
        <begin position="786"/>
        <end position="795"/>
    </location>
</feature>
<evidence type="ECO:0000256" key="3">
    <source>
        <dbReference type="SAM" id="MobiDB-lite"/>
    </source>
</evidence>
<protein>
    <recommendedName>
        <fullName evidence="4">ELYS-like domain-containing protein</fullName>
    </recommendedName>
</protein>
<feature type="compositionally biased region" description="Polar residues" evidence="3">
    <location>
        <begin position="720"/>
        <end position="737"/>
    </location>
</feature>